<keyword evidence="3 7" id="KW-0032">Aminotransferase</keyword>
<dbReference type="Gene3D" id="3.40.640.10">
    <property type="entry name" value="Type I PLP-dependent aspartate aminotransferase-like (Major domain)"/>
    <property type="match status" value="1"/>
</dbReference>
<dbReference type="Proteomes" id="UP001214415">
    <property type="component" value="Chromosome 2"/>
</dbReference>
<proteinExistence type="inferred from homology"/>
<accession>A0AAF0IY63</accession>
<gene>
    <name evidence="7" type="ORF">MEQU1_001223</name>
</gene>
<dbReference type="Gene3D" id="3.90.1150.10">
    <property type="entry name" value="Aspartate Aminotransferase, domain 1"/>
    <property type="match status" value="1"/>
</dbReference>
<evidence type="ECO:0000256" key="4">
    <source>
        <dbReference type="ARBA" id="ARBA00022679"/>
    </source>
</evidence>
<keyword evidence="8" id="KW-1185">Reference proteome</keyword>
<dbReference type="InterPro" id="IPR015421">
    <property type="entry name" value="PyrdxlP-dep_Trfase_major"/>
</dbReference>
<dbReference type="PANTHER" id="PTHR11986">
    <property type="entry name" value="AMINOTRANSFERASE CLASS III"/>
    <property type="match status" value="1"/>
</dbReference>
<evidence type="ECO:0000256" key="6">
    <source>
        <dbReference type="RuleBase" id="RU003560"/>
    </source>
</evidence>
<organism evidence="7 8">
    <name type="scientific">Malassezia equina</name>
    <dbReference type="NCBI Taxonomy" id="1381935"/>
    <lineage>
        <taxon>Eukaryota</taxon>
        <taxon>Fungi</taxon>
        <taxon>Dikarya</taxon>
        <taxon>Basidiomycota</taxon>
        <taxon>Ustilaginomycotina</taxon>
        <taxon>Malasseziomycetes</taxon>
        <taxon>Malasseziales</taxon>
        <taxon>Malasseziaceae</taxon>
        <taxon>Malassezia</taxon>
    </lineage>
</organism>
<dbReference type="SUPFAM" id="SSF53383">
    <property type="entry name" value="PLP-dependent transferases"/>
    <property type="match status" value="1"/>
</dbReference>
<keyword evidence="4 7" id="KW-0808">Transferase</keyword>
<dbReference type="InterPro" id="IPR049704">
    <property type="entry name" value="Aminotrans_3_PPA_site"/>
</dbReference>
<dbReference type="AlphaFoldDB" id="A0AAF0IY63"/>
<evidence type="ECO:0000313" key="8">
    <source>
        <dbReference type="Proteomes" id="UP001214415"/>
    </source>
</evidence>
<protein>
    <submittedName>
        <fullName evidence="7">4-aminobutyrate--2-oxoglutarate transaminase</fullName>
        <ecNumber evidence="7">2.6.1.19</ecNumber>
    </submittedName>
</protein>
<name>A0AAF0IY63_9BASI</name>
<evidence type="ECO:0000256" key="2">
    <source>
        <dbReference type="ARBA" id="ARBA00008954"/>
    </source>
</evidence>
<dbReference type="InterPro" id="IPR050103">
    <property type="entry name" value="Class-III_PLP-dep_AT"/>
</dbReference>
<dbReference type="FunFam" id="3.40.640.10:FF:000013">
    <property type="entry name" value="4-aminobutyrate aminotransferase"/>
    <property type="match status" value="1"/>
</dbReference>
<reference evidence="7" key="1">
    <citation type="submission" date="2023-03" db="EMBL/GenBank/DDBJ databases">
        <title>Mating type loci evolution in Malassezia.</title>
        <authorList>
            <person name="Coelho M.A."/>
        </authorList>
    </citation>
    <scope>NUCLEOTIDE SEQUENCE</scope>
    <source>
        <strain evidence="7">CBS 12830</strain>
    </source>
</reference>
<dbReference type="GO" id="GO:0042802">
    <property type="term" value="F:identical protein binding"/>
    <property type="evidence" value="ECO:0007669"/>
    <property type="project" value="TreeGrafter"/>
</dbReference>
<dbReference type="GO" id="GO:0030170">
    <property type="term" value="F:pyridoxal phosphate binding"/>
    <property type="evidence" value="ECO:0007669"/>
    <property type="project" value="InterPro"/>
</dbReference>
<dbReference type="EMBL" id="CP119901">
    <property type="protein sequence ID" value="WFD22551.1"/>
    <property type="molecule type" value="Genomic_DNA"/>
</dbReference>
<evidence type="ECO:0000256" key="5">
    <source>
        <dbReference type="ARBA" id="ARBA00022898"/>
    </source>
</evidence>
<dbReference type="PIRSF" id="PIRSF000521">
    <property type="entry name" value="Transaminase_4ab_Lys_Orn"/>
    <property type="match status" value="1"/>
</dbReference>
<dbReference type="CDD" id="cd00610">
    <property type="entry name" value="OAT_like"/>
    <property type="match status" value="1"/>
</dbReference>
<dbReference type="InterPro" id="IPR015422">
    <property type="entry name" value="PyrdxlP-dep_Trfase_small"/>
</dbReference>
<evidence type="ECO:0000256" key="1">
    <source>
        <dbReference type="ARBA" id="ARBA00001933"/>
    </source>
</evidence>
<dbReference type="PANTHER" id="PTHR11986:SF79">
    <property type="entry name" value="ACETYLORNITHINE AMINOTRANSFERASE, MITOCHONDRIAL"/>
    <property type="match status" value="1"/>
</dbReference>
<dbReference type="Pfam" id="PF00202">
    <property type="entry name" value="Aminotran_3"/>
    <property type="match status" value="1"/>
</dbReference>
<dbReference type="InterPro" id="IPR015424">
    <property type="entry name" value="PyrdxlP-dep_Trfase"/>
</dbReference>
<dbReference type="GO" id="GO:0034386">
    <property type="term" value="F:4-aminobutyrate:2-oxoglutarate transaminase activity"/>
    <property type="evidence" value="ECO:0007669"/>
    <property type="project" value="UniProtKB-EC"/>
</dbReference>
<evidence type="ECO:0000256" key="3">
    <source>
        <dbReference type="ARBA" id="ARBA00022576"/>
    </source>
</evidence>
<comment type="similarity">
    <text evidence="2 6">Belongs to the class-III pyridoxal-phosphate-dependent aminotransferase family.</text>
</comment>
<dbReference type="EC" id="2.6.1.19" evidence="7"/>
<comment type="cofactor">
    <cofactor evidence="1">
        <name>pyridoxal 5'-phosphate</name>
        <dbReference type="ChEBI" id="CHEBI:597326"/>
    </cofactor>
</comment>
<evidence type="ECO:0000313" key="7">
    <source>
        <dbReference type="EMBL" id="WFD22551.1"/>
    </source>
</evidence>
<dbReference type="PROSITE" id="PS00600">
    <property type="entry name" value="AA_TRANSFER_CLASS_3"/>
    <property type="match status" value="1"/>
</dbReference>
<keyword evidence="5 6" id="KW-0663">Pyridoxal phosphate</keyword>
<dbReference type="InterPro" id="IPR005814">
    <property type="entry name" value="Aminotrans_3"/>
</dbReference>
<sequence>MSVSAAAQFGAQHLTRGIGRLSQHVFVEGSGSYLTTDTGKRLLDMTSGIGVVNLGHCHPAVTRAAQAQCGQLTHAQLNIGFSGPQIELLKALKPIMPHSSLDTFFLWNSGSEAVEAAIKVARMATGRPNIIVAQGSYHGRTAATAALTRSKTLYGEGVGPLMPGVFSMAFPYYSQMCMPADTPTEQLVDVALQRVRLLLKQETAPRDTAAILLEPVLGEGGYVPAPPAYLEGLRHICDEHGMLLIVDEVQSGFGRTGKMFAIEHANVRPDLMTFAKGVANGYPLSGIVGAKSVMDAMPPGSMGGTYAGNAVACAAAQATIQVFRDERVLDNVAARHTELIEGLDSLRALPVGRLIEDVRGYGLMIGVQFCAPSPIAGKLTKACLERDMLLLSTSAFDVVRWIPPLTASRDELATGLQIFKDALEAVARAEGYL</sequence>